<dbReference type="InterPro" id="IPR046027">
    <property type="entry name" value="DUF5985"/>
</dbReference>
<reference evidence="2 3" key="1">
    <citation type="submission" date="2023-10" db="EMBL/GenBank/DDBJ databases">
        <title>Noviherbaspirillum sp. CPCC 100848 genome assembly.</title>
        <authorList>
            <person name="Li X.Y."/>
            <person name="Fang X.M."/>
        </authorList>
    </citation>
    <scope>NUCLEOTIDE SEQUENCE [LARGE SCALE GENOMIC DNA]</scope>
    <source>
        <strain evidence="2 3">CPCC 100848</strain>
    </source>
</reference>
<evidence type="ECO:0000256" key="1">
    <source>
        <dbReference type="SAM" id="Phobius"/>
    </source>
</evidence>
<keyword evidence="1" id="KW-0472">Membrane</keyword>
<sequence>MMNTMLLGAIVTASSVIGLFFLRFWRSTGDRFFLFFALSFFIDAVNRVTLGPATPMEDNSPAYYLIRLISYGLILFAIYDKNRPKT</sequence>
<feature type="transmembrane region" description="Helical" evidence="1">
    <location>
        <begin position="32"/>
        <end position="50"/>
    </location>
</feature>
<feature type="transmembrane region" description="Helical" evidence="1">
    <location>
        <begin position="6"/>
        <end position="25"/>
    </location>
</feature>
<evidence type="ECO:0000313" key="3">
    <source>
        <dbReference type="Proteomes" id="UP001352263"/>
    </source>
</evidence>
<keyword evidence="3" id="KW-1185">Reference proteome</keyword>
<comment type="caution">
    <text evidence="2">The sequence shown here is derived from an EMBL/GenBank/DDBJ whole genome shotgun (WGS) entry which is preliminary data.</text>
</comment>
<accession>A0ABU6JAG1</accession>
<gene>
    <name evidence="2" type="ORF">RY831_15835</name>
</gene>
<dbReference type="Proteomes" id="UP001352263">
    <property type="component" value="Unassembled WGS sequence"/>
</dbReference>
<feature type="transmembrane region" description="Helical" evidence="1">
    <location>
        <begin position="62"/>
        <end position="79"/>
    </location>
</feature>
<evidence type="ECO:0000313" key="2">
    <source>
        <dbReference type="EMBL" id="MEC4720635.1"/>
    </source>
</evidence>
<proteinExistence type="predicted"/>
<name>A0ABU6JAG1_9BURK</name>
<keyword evidence="1" id="KW-1133">Transmembrane helix</keyword>
<keyword evidence="1" id="KW-0812">Transmembrane</keyword>
<dbReference type="RefSeq" id="WP_326507348.1">
    <property type="nucleotide sequence ID" value="NZ_JAWIIV010000012.1"/>
</dbReference>
<protein>
    <submittedName>
        <fullName evidence="2">DUF5985 family protein</fullName>
    </submittedName>
</protein>
<dbReference type="Pfam" id="PF19447">
    <property type="entry name" value="DUF5985"/>
    <property type="match status" value="1"/>
</dbReference>
<dbReference type="EMBL" id="JAWIIV010000012">
    <property type="protein sequence ID" value="MEC4720635.1"/>
    <property type="molecule type" value="Genomic_DNA"/>
</dbReference>
<organism evidence="2 3">
    <name type="scientific">Noviherbaspirillum album</name>
    <dbReference type="NCBI Taxonomy" id="3080276"/>
    <lineage>
        <taxon>Bacteria</taxon>
        <taxon>Pseudomonadati</taxon>
        <taxon>Pseudomonadota</taxon>
        <taxon>Betaproteobacteria</taxon>
        <taxon>Burkholderiales</taxon>
        <taxon>Oxalobacteraceae</taxon>
        <taxon>Noviherbaspirillum</taxon>
    </lineage>
</organism>